<accession>A0AAV4STZ1</accession>
<proteinExistence type="predicted"/>
<feature type="region of interest" description="Disordered" evidence="1">
    <location>
        <begin position="100"/>
        <end position="129"/>
    </location>
</feature>
<comment type="caution">
    <text evidence="2">The sequence shown here is derived from an EMBL/GenBank/DDBJ whole genome shotgun (WGS) entry which is preliminary data.</text>
</comment>
<feature type="compositionally biased region" description="Basic and acidic residues" evidence="1">
    <location>
        <begin position="102"/>
        <end position="117"/>
    </location>
</feature>
<dbReference type="Proteomes" id="UP001054945">
    <property type="component" value="Unassembled WGS sequence"/>
</dbReference>
<organism evidence="2 3">
    <name type="scientific">Caerostris extrusa</name>
    <name type="common">Bark spider</name>
    <name type="synonym">Caerostris bankana</name>
    <dbReference type="NCBI Taxonomy" id="172846"/>
    <lineage>
        <taxon>Eukaryota</taxon>
        <taxon>Metazoa</taxon>
        <taxon>Ecdysozoa</taxon>
        <taxon>Arthropoda</taxon>
        <taxon>Chelicerata</taxon>
        <taxon>Arachnida</taxon>
        <taxon>Araneae</taxon>
        <taxon>Araneomorphae</taxon>
        <taxon>Entelegynae</taxon>
        <taxon>Araneoidea</taxon>
        <taxon>Araneidae</taxon>
        <taxon>Caerostris</taxon>
    </lineage>
</organism>
<protein>
    <submittedName>
        <fullName evidence="2">Uncharacterized protein</fullName>
    </submittedName>
</protein>
<reference evidence="2 3" key="1">
    <citation type="submission" date="2021-06" db="EMBL/GenBank/DDBJ databases">
        <title>Caerostris extrusa draft genome.</title>
        <authorList>
            <person name="Kono N."/>
            <person name="Arakawa K."/>
        </authorList>
    </citation>
    <scope>NUCLEOTIDE SEQUENCE [LARGE SCALE GENOMIC DNA]</scope>
</reference>
<keyword evidence="3" id="KW-1185">Reference proteome</keyword>
<evidence type="ECO:0000256" key="1">
    <source>
        <dbReference type="SAM" id="MobiDB-lite"/>
    </source>
</evidence>
<dbReference type="EMBL" id="BPLR01010143">
    <property type="protein sequence ID" value="GIY37225.1"/>
    <property type="molecule type" value="Genomic_DNA"/>
</dbReference>
<evidence type="ECO:0000313" key="3">
    <source>
        <dbReference type="Proteomes" id="UP001054945"/>
    </source>
</evidence>
<sequence length="129" mass="14967">MTKQGSVVRTTWSHNSLVSPRCTPAQLSKDRKERLEESPLAFLIESFHGVVRIQRRISRFIPALCWEASHCLGKDFKRILITLEYTNSLTSTGRTKKYASRHIHEVNQKQLARSEWKTKKKNQKSTQVS</sequence>
<dbReference type="AlphaFoldDB" id="A0AAV4STZ1"/>
<name>A0AAV4STZ1_CAEEX</name>
<gene>
    <name evidence="2" type="ORF">CEXT_550541</name>
</gene>
<evidence type="ECO:0000313" key="2">
    <source>
        <dbReference type="EMBL" id="GIY37225.1"/>
    </source>
</evidence>